<dbReference type="PANTHER" id="PTHR32246:SF17">
    <property type="entry name" value="BON1-ASSOCIATED PROTEIN 2"/>
    <property type="match status" value="1"/>
</dbReference>
<evidence type="ECO:0000313" key="3">
    <source>
        <dbReference type="Proteomes" id="UP000596661"/>
    </source>
</evidence>
<dbReference type="PROSITE" id="PS50004">
    <property type="entry name" value="C2"/>
    <property type="match status" value="1"/>
</dbReference>
<reference evidence="2" key="2">
    <citation type="submission" date="2021-03" db="UniProtKB">
        <authorList>
            <consortium name="EnsemblPlants"/>
        </authorList>
    </citation>
    <scope>IDENTIFICATION</scope>
</reference>
<sequence>MKPSEGGNDHFRTTEIDTQGGSYPKWNEKLVLELPAQSPAVSIEVYCKTVFGNRLVGVARVPVSDFSGGYVPENYLHFLSYRLRDQKGERNGIVNISVRTKVPLPLSIPPTPTEYSSCSASAPLVGVPVGNNSFSGGVVTGIPVWMDFEDKIKNQVNVDSNDESDSSTTKVEEDVGVANTTTVTVVIARYIDQGSSPFG</sequence>
<dbReference type="InterPro" id="IPR000008">
    <property type="entry name" value="C2_dom"/>
</dbReference>
<dbReference type="PANTHER" id="PTHR32246">
    <property type="entry name" value="INGRESSION PROTEIN FIC1"/>
    <property type="match status" value="1"/>
</dbReference>
<dbReference type="SUPFAM" id="SSF49562">
    <property type="entry name" value="C2 domain (Calcium/lipid-binding domain, CaLB)"/>
    <property type="match status" value="1"/>
</dbReference>
<organism evidence="2 3">
    <name type="scientific">Cannabis sativa</name>
    <name type="common">Hemp</name>
    <name type="synonym">Marijuana</name>
    <dbReference type="NCBI Taxonomy" id="3483"/>
    <lineage>
        <taxon>Eukaryota</taxon>
        <taxon>Viridiplantae</taxon>
        <taxon>Streptophyta</taxon>
        <taxon>Embryophyta</taxon>
        <taxon>Tracheophyta</taxon>
        <taxon>Spermatophyta</taxon>
        <taxon>Magnoliopsida</taxon>
        <taxon>eudicotyledons</taxon>
        <taxon>Gunneridae</taxon>
        <taxon>Pentapetalae</taxon>
        <taxon>rosids</taxon>
        <taxon>fabids</taxon>
        <taxon>Rosales</taxon>
        <taxon>Cannabaceae</taxon>
        <taxon>Cannabis</taxon>
    </lineage>
</organism>
<dbReference type="CDD" id="cd04051">
    <property type="entry name" value="C2_SRC2_like"/>
    <property type="match status" value="1"/>
</dbReference>
<dbReference type="InterPro" id="IPR044750">
    <property type="entry name" value="C2_SRC2/BAP"/>
</dbReference>
<keyword evidence="3" id="KW-1185">Reference proteome</keyword>
<evidence type="ECO:0000313" key="2">
    <source>
        <dbReference type="EnsemblPlants" id="cds.evm.model.02.2439"/>
    </source>
</evidence>
<dbReference type="Proteomes" id="UP000596661">
    <property type="component" value="Chromosome 2"/>
</dbReference>
<dbReference type="Gene3D" id="2.60.40.150">
    <property type="entry name" value="C2 domain"/>
    <property type="match status" value="1"/>
</dbReference>
<name>A0A803NXL9_CANSA</name>
<dbReference type="Gramene" id="evm.model.02.2439">
    <property type="protein sequence ID" value="cds.evm.model.02.2439"/>
    <property type="gene ID" value="evm.TU.02.2439"/>
</dbReference>
<dbReference type="OMA" id="VEVQCKN"/>
<dbReference type="InterPro" id="IPR035892">
    <property type="entry name" value="C2_domain_sf"/>
</dbReference>
<feature type="domain" description="C2" evidence="1">
    <location>
        <begin position="1"/>
        <end position="78"/>
    </location>
</feature>
<reference evidence="2" key="1">
    <citation type="submission" date="2018-11" db="EMBL/GenBank/DDBJ databases">
        <authorList>
            <person name="Grassa J C."/>
        </authorList>
    </citation>
    <scope>NUCLEOTIDE SEQUENCE [LARGE SCALE GENOMIC DNA]</scope>
</reference>
<proteinExistence type="predicted"/>
<dbReference type="EMBL" id="UZAU01000235">
    <property type="status" value="NOT_ANNOTATED_CDS"/>
    <property type="molecule type" value="Genomic_DNA"/>
</dbReference>
<dbReference type="GO" id="GO:0006952">
    <property type="term" value="P:defense response"/>
    <property type="evidence" value="ECO:0007669"/>
    <property type="project" value="InterPro"/>
</dbReference>
<protein>
    <recommendedName>
        <fullName evidence="1">C2 domain-containing protein</fullName>
    </recommendedName>
</protein>
<evidence type="ECO:0000259" key="1">
    <source>
        <dbReference type="PROSITE" id="PS50004"/>
    </source>
</evidence>
<dbReference type="Pfam" id="PF00168">
    <property type="entry name" value="C2"/>
    <property type="match status" value="1"/>
</dbReference>
<dbReference type="AlphaFoldDB" id="A0A803NXL9"/>
<dbReference type="EnsemblPlants" id="evm.model.02.2439">
    <property type="protein sequence ID" value="cds.evm.model.02.2439"/>
    <property type="gene ID" value="evm.TU.02.2439"/>
</dbReference>
<accession>A0A803NXL9</accession>